<keyword evidence="2" id="KW-1185">Reference proteome</keyword>
<gene>
    <name evidence="1" type="ORF">MD535_05265</name>
</gene>
<dbReference type="AlphaFoldDB" id="A0A9X3HVD3"/>
<evidence type="ECO:0000313" key="1">
    <source>
        <dbReference type="EMBL" id="MCW8345440.1"/>
    </source>
</evidence>
<dbReference type="EMBL" id="JAKRRY010000004">
    <property type="protein sequence ID" value="MCW8345440.1"/>
    <property type="molecule type" value="Genomic_DNA"/>
</dbReference>
<name>A0A9X3HVD3_9VIBR</name>
<organism evidence="1 2">
    <name type="scientific">Vibrio qingdaonensis</name>
    <dbReference type="NCBI Taxonomy" id="2829491"/>
    <lineage>
        <taxon>Bacteria</taxon>
        <taxon>Pseudomonadati</taxon>
        <taxon>Pseudomonadota</taxon>
        <taxon>Gammaproteobacteria</taxon>
        <taxon>Vibrionales</taxon>
        <taxon>Vibrionaceae</taxon>
        <taxon>Vibrio</taxon>
    </lineage>
</organism>
<comment type="caution">
    <text evidence="1">The sequence shown here is derived from an EMBL/GenBank/DDBJ whole genome shotgun (WGS) entry which is preliminary data.</text>
</comment>
<dbReference type="Proteomes" id="UP001155587">
    <property type="component" value="Unassembled WGS sequence"/>
</dbReference>
<evidence type="ECO:0000313" key="2">
    <source>
        <dbReference type="Proteomes" id="UP001155587"/>
    </source>
</evidence>
<sequence length="237" mass="26622">MNVKTDLTEAFVIRDQFCCLKLLTSIITSSQLQDQTSSIYQYLDESKNLQVILQNIFYIPSAILEFDNTPVLSALLLKCAGNDLSKSDLSVSHAIMSDEYARNLVKESASRTTSTQQISLTIGKAAYRCAFSILDELCDLDDIKYDDGEKLPSTGQSKSVTLLMLKVASNEELREVINKTENPEQLAERLREVDVGKGFERLDNEISMKLSQLIINKNEDKSALVNFVGQTMHHVTW</sequence>
<protein>
    <submittedName>
        <fullName evidence="1">Uncharacterized protein</fullName>
    </submittedName>
</protein>
<proteinExistence type="predicted"/>
<reference evidence="1" key="1">
    <citation type="submission" date="2022-02" db="EMBL/GenBank/DDBJ databases">
        <title>Vibrio sp. nov, a new bacterium isolated from seawater.</title>
        <authorList>
            <person name="Yuan Y."/>
        </authorList>
    </citation>
    <scope>NUCLEOTIDE SEQUENCE</scope>
    <source>
        <strain evidence="1">ZSDZ65</strain>
    </source>
</reference>
<dbReference type="RefSeq" id="WP_265673880.1">
    <property type="nucleotide sequence ID" value="NZ_JAKRRY010000004.1"/>
</dbReference>
<accession>A0A9X3HVD3</accession>